<dbReference type="InterPro" id="IPR036291">
    <property type="entry name" value="NAD(P)-bd_dom_sf"/>
</dbReference>
<keyword evidence="14" id="KW-1185">Reference proteome</keyword>
<evidence type="ECO:0000256" key="5">
    <source>
        <dbReference type="ARBA" id="ARBA00023002"/>
    </source>
</evidence>
<organism evidence="13 14">
    <name type="scientific">Kiloniella laminariae</name>
    <dbReference type="NCBI Taxonomy" id="454162"/>
    <lineage>
        <taxon>Bacteria</taxon>
        <taxon>Pseudomonadati</taxon>
        <taxon>Pseudomonadota</taxon>
        <taxon>Alphaproteobacteria</taxon>
        <taxon>Rhodospirillales</taxon>
        <taxon>Kiloniellaceae</taxon>
        <taxon>Kiloniella</taxon>
    </lineage>
</organism>
<comment type="similarity">
    <text evidence="2 8 9">Belongs to the glutamyl-tRNA reductase family.</text>
</comment>
<feature type="site" description="Important for activity" evidence="8">
    <location>
        <position position="117"/>
    </location>
</feature>
<accession>A0ABT4LM32</accession>
<dbReference type="InterPro" id="IPR000343">
    <property type="entry name" value="4pyrrol_synth_GluRdtase"/>
</dbReference>
<dbReference type="Proteomes" id="UP001069802">
    <property type="component" value="Unassembled WGS sequence"/>
</dbReference>
<keyword evidence="5 8" id="KW-0560">Oxidoreductase</keyword>
<dbReference type="HAMAP" id="MF_00087">
    <property type="entry name" value="Glu_tRNA_reductase"/>
    <property type="match status" value="1"/>
</dbReference>
<comment type="domain">
    <text evidence="8">Possesses an unusual extended V-shaped dimeric structure with each monomer consisting of three distinct domains arranged along a curved 'spinal' alpha-helix. The N-terminal catalytic domain specifically recognizes the glutamate moiety of the substrate. The second domain is the NADPH-binding domain, and the third C-terminal domain is responsible for dimerization.</text>
</comment>
<evidence type="ECO:0000256" key="4">
    <source>
        <dbReference type="ARBA" id="ARBA00022857"/>
    </source>
</evidence>
<feature type="domain" description="Tetrapyrrole biosynthesis glutamyl-tRNA reductase dimerisation" evidence="10">
    <location>
        <begin position="340"/>
        <end position="428"/>
    </location>
</feature>
<dbReference type="PROSITE" id="PS00747">
    <property type="entry name" value="GLUTR"/>
    <property type="match status" value="1"/>
</dbReference>
<dbReference type="EMBL" id="JAPWGY010000006">
    <property type="protein sequence ID" value="MCZ4282152.1"/>
    <property type="molecule type" value="Genomic_DNA"/>
</dbReference>
<comment type="function">
    <text evidence="8">Catalyzes the NADPH-dependent reduction of glutamyl-tRNA(Glu) to glutamate 1-semialdehyde (GSA).</text>
</comment>
<evidence type="ECO:0000259" key="11">
    <source>
        <dbReference type="Pfam" id="PF01488"/>
    </source>
</evidence>
<dbReference type="Gene3D" id="3.40.50.720">
    <property type="entry name" value="NAD(P)-binding Rossmann-like Domain"/>
    <property type="match status" value="1"/>
</dbReference>
<evidence type="ECO:0000259" key="10">
    <source>
        <dbReference type="Pfam" id="PF00745"/>
    </source>
</evidence>
<evidence type="ECO:0000256" key="8">
    <source>
        <dbReference type="HAMAP-Rule" id="MF_00087"/>
    </source>
</evidence>
<dbReference type="Pfam" id="PF05201">
    <property type="entry name" value="GlutR_N"/>
    <property type="match status" value="1"/>
</dbReference>
<evidence type="ECO:0000256" key="6">
    <source>
        <dbReference type="ARBA" id="ARBA00023244"/>
    </source>
</evidence>
<dbReference type="SUPFAM" id="SSF69742">
    <property type="entry name" value="Glutamyl tRNA-reductase catalytic, N-terminal domain"/>
    <property type="match status" value="1"/>
</dbReference>
<dbReference type="SUPFAM" id="SSF69075">
    <property type="entry name" value="Glutamyl tRNA-reductase dimerization domain"/>
    <property type="match status" value="1"/>
</dbReference>
<dbReference type="NCBIfam" id="TIGR01035">
    <property type="entry name" value="hemA"/>
    <property type="match status" value="1"/>
</dbReference>
<comment type="subunit">
    <text evidence="8">Homodimer.</text>
</comment>
<dbReference type="GO" id="GO:0008883">
    <property type="term" value="F:glutamyl-tRNA reductase activity"/>
    <property type="evidence" value="ECO:0007669"/>
    <property type="project" value="UniProtKB-EC"/>
</dbReference>
<comment type="catalytic activity">
    <reaction evidence="7 8 9">
        <text>(S)-4-amino-5-oxopentanoate + tRNA(Glu) + NADP(+) = L-glutamyl-tRNA(Glu) + NADPH + H(+)</text>
        <dbReference type="Rhea" id="RHEA:12344"/>
        <dbReference type="Rhea" id="RHEA-COMP:9663"/>
        <dbReference type="Rhea" id="RHEA-COMP:9680"/>
        <dbReference type="ChEBI" id="CHEBI:15378"/>
        <dbReference type="ChEBI" id="CHEBI:57501"/>
        <dbReference type="ChEBI" id="CHEBI:57783"/>
        <dbReference type="ChEBI" id="CHEBI:58349"/>
        <dbReference type="ChEBI" id="CHEBI:78442"/>
        <dbReference type="ChEBI" id="CHEBI:78520"/>
        <dbReference type="EC" id="1.2.1.70"/>
    </reaction>
</comment>
<feature type="domain" description="Quinate/shikimate 5-dehydrogenase/glutamyl-tRNA reductase" evidence="11">
    <location>
        <begin position="191"/>
        <end position="324"/>
    </location>
</feature>
<evidence type="ECO:0000259" key="12">
    <source>
        <dbReference type="Pfam" id="PF05201"/>
    </source>
</evidence>
<feature type="binding site" evidence="8">
    <location>
        <position position="127"/>
    </location>
    <ligand>
        <name>substrate</name>
    </ligand>
</feature>
<dbReference type="InterPro" id="IPR015896">
    <property type="entry name" value="4pyrrol_synth_GluRdtase_dimer"/>
</dbReference>
<protein>
    <recommendedName>
        <fullName evidence="3 8">Glutamyl-tRNA reductase</fullName>
        <shortName evidence="8">GluTR</shortName>
        <ecNumber evidence="3 8">1.2.1.70</ecNumber>
    </recommendedName>
</protein>
<feature type="active site" description="Nucleophile" evidence="8">
    <location>
        <position position="69"/>
    </location>
</feature>
<gene>
    <name evidence="8 13" type="primary">hemA</name>
    <name evidence="13" type="ORF">O4H49_15290</name>
</gene>
<evidence type="ECO:0000313" key="14">
    <source>
        <dbReference type="Proteomes" id="UP001069802"/>
    </source>
</evidence>
<evidence type="ECO:0000256" key="9">
    <source>
        <dbReference type="RuleBase" id="RU000584"/>
    </source>
</evidence>
<name>A0ABT4LM32_9PROT</name>
<evidence type="ECO:0000256" key="1">
    <source>
        <dbReference type="ARBA" id="ARBA00005059"/>
    </source>
</evidence>
<dbReference type="Pfam" id="PF01488">
    <property type="entry name" value="Shikimate_DH"/>
    <property type="match status" value="1"/>
</dbReference>
<dbReference type="InterPro" id="IPR036343">
    <property type="entry name" value="GluRdtase_N_sf"/>
</dbReference>
<feature type="binding site" evidence="8">
    <location>
        <begin position="207"/>
        <end position="212"/>
    </location>
    <ligand>
        <name>NADP(+)</name>
        <dbReference type="ChEBI" id="CHEBI:58349"/>
    </ligand>
</feature>
<dbReference type="PANTHER" id="PTHR43013">
    <property type="entry name" value="GLUTAMYL-TRNA REDUCTASE"/>
    <property type="match status" value="1"/>
</dbReference>
<dbReference type="Gene3D" id="3.30.460.30">
    <property type="entry name" value="Glutamyl-tRNA reductase, N-terminal domain"/>
    <property type="match status" value="1"/>
</dbReference>
<sequence>MISIPPFIPEHPLIEQSAPLEGLTVIGVNARTAGRRLRDRLFVEEPDYESVLKELKADGRNGVVLIATCERFDFLLSKGADADQDYYTALIAGEAGLEQEFLRKQCYCHRGLDALRHIFAVAASLDSLVVGEPQILGQVKDCVRRAQTLELLDPLLDGIIQASLAAAKRVRSETTIAQQPISLASSALQVARGVHGDLGRCSLLLTGSGEVGELLCSEFLSAGIKKLLIAHPRAGRSETAVFRLGGEARAWGELEEALEQSDIIISAVGGGDSLFTRDLVERALKKRKRKPLFLIDTTPSSEVEKEVNNLDGAFSYDLLDLENVARQGKAHREAAMMAAWKVLGQEMQFFLRKKAERQAVPGISLVRQHFESLRTQVLAECGDDAEIATRLLINRLLHNPLAVLKETASENPDAQKILDQALCRLFRLESPGGESAGHDDAKED</sequence>
<dbReference type="InterPro" id="IPR036453">
    <property type="entry name" value="GluRdtase_dimer_dom_sf"/>
</dbReference>
<evidence type="ECO:0000256" key="7">
    <source>
        <dbReference type="ARBA" id="ARBA00047464"/>
    </source>
</evidence>
<feature type="binding site" evidence="8">
    <location>
        <begin position="132"/>
        <end position="134"/>
    </location>
    <ligand>
        <name>substrate</name>
    </ligand>
</feature>
<dbReference type="SUPFAM" id="SSF51735">
    <property type="entry name" value="NAD(P)-binding Rossmann-fold domains"/>
    <property type="match status" value="1"/>
</dbReference>
<evidence type="ECO:0000256" key="2">
    <source>
        <dbReference type="ARBA" id="ARBA00005916"/>
    </source>
</evidence>
<feature type="binding site" evidence="8">
    <location>
        <position position="138"/>
    </location>
    <ligand>
        <name>substrate</name>
    </ligand>
</feature>
<dbReference type="InterPro" id="IPR006151">
    <property type="entry name" value="Shikm_DH/Glu-tRNA_Rdtase"/>
</dbReference>
<dbReference type="Pfam" id="PF00745">
    <property type="entry name" value="GlutR_dimer"/>
    <property type="match status" value="1"/>
</dbReference>
<dbReference type="InterPro" id="IPR018214">
    <property type="entry name" value="GluRdtase_CS"/>
</dbReference>
<feature type="domain" description="Glutamyl-tRNA reductase N-terminal" evidence="12">
    <location>
        <begin position="26"/>
        <end position="174"/>
    </location>
</feature>
<proteinExistence type="inferred from homology"/>
<comment type="miscellaneous">
    <text evidence="8">During catalysis, the active site Cys acts as a nucleophile attacking the alpha-carbonyl group of tRNA-bound glutamate with the formation of a thioester intermediate between enzyme and glutamate, and the concomitant release of tRNA(Glu). The thioester intermediate is finally reduced by direct hydride transfer from NADPH, to form the product GSA.</text>
</comment>
<comment type="caution">
    <text evidence="13">The sequence shown here is derived from an EMBL/GenBank/DDBJ whole genome shotgun (WGS) entry which is preliminary data.</text>
</comment>
<dbReference type="PIRSF" id="PIRSF000445">
    <property type="entry name" value="4pyrrol_synth_GluRdtase"/>
    <property type="match status" value="1"/>
</dbReference>
<dbReference type="InterPro" id="IPR015895">
    <property type="entry name" value="4pyrrol_synth_GluRdtase_N"/>
</dbReference>
<dbReference type="RefSeq" id="WP_269424305.1">
    <property type="nucleotide sequence ID" value="NZ_JAPWGY010000006.1"/>
</dbReference>
<comment type="pathway">
    <text evidence="1 8 9">Porphyrin-containing compound metabolism; protoporphyrin-IX biosynthesis; 5-aminolevulinate from L-glutamyl-tRNA(Glu): step 1/2.</text>
</comment>
<feature type="binding site" evidence="8">
    <location>
        <begin position="68"/>
        <end position="71"/>
    </location>
    <ligand>
        <name>substrate</name>
    </ligand>
</feature>
<dbReference type="EC" id="1.2.1.70" evidence="3 8"/>
<keyword evidence="4 8" id="KW-0521">NADP</keyword>
<keyword evidence="6 8" id="KW-0627">Porphyrin biosynthesis</keyword>
<evidence type="ECO:0000313" key="13">
    <source>
        <dbReference type="EMBL" id="MCZ4282152.1"/>
    </source>
</evidence>
<dbReference type="PANTHER" id="PTHR43013:SF1">
    <property type="entry name" value="GLUTAMYL-TRNA REDUCTASE"/>
    <property type="match status" value="1"/>
</dbReference>
<reference evidence="13" key="1">
    <citation type="submission" date="2022-12" db="EMBL/GenBank/DDBJ databases">
        <title>Bacterial isolates from different developmental stages of Nematostella vectensis.</title>
        <authorList>
            <person name="Fraune S."/>
        </authorList>
    </citation>
    <scope>NUCLEOTIDE SEQUENCE</scope>
    <source>
        <strain evidence="13">G21630-S1</strain>
    </source>
</reference>
<evidence type="ECO:0000256" key="3">
    <source>
        <dbReference type="ARBA" id="ARBA00012970"/>
    </source>
</evidence>